<dbReference type="EMBL" id="PZHR01001153">
    <property type="protein sequence ID" value="PTK35490.1"/>
    <property type="molecule type" value="Genomic_DNA"/>
</dbReference>
<dbReference type="GO" id="GO:0000160">
    <property type="term" value="P:phosphorelay signal transduction system"/>
    <property type="evidence" value="ECO:0007669"/>
    <property type="project" value="UniProtKB-KW"/>
</dbReference>
<dbReference type="PANTHER" id="PTHR24421">
    <property type="entry name" value="NITRATE/NITRITE SENSOR PROTEIN NARX-RELATED"/>
    <property type="match status" value="1"/>
</dbReference>
<dbReference type="InterPro" id="IPR036890">
    <property type="entry name" value="HATPase_C_sf"/>
</dbReference>
<feature type="domain" description="Histidine kinase/HSP90-like ATPase" evidence="9">
    <location>
        <begin position="7"/>
        <end position="98"/>
    </location>
</feature>
<keyword evidence="8" id="KW-0472">Membrane</keyword>
<dbReference type="PANTHER" id="PTHR24421:SF37">
    <property type="entry name" value="SENSOR HISTIDINE KINASE NARS"/>
    <property type="match status" value="1"/>
</dbReference>
<evidence type="ECO:0000256" key="1">
    <source>
        <dbReference type="ARBA" id="ARBA00004651"/>
    </source>
</evidence>
<dbReference type="InterPro" id="IPR050482">
    <property type="entry name" value="Sensor_HK_TwoCompSys"/>
</dbReference>
<keyword evidence="2" id="KW-1003">Cell membrane</keyword>
<dbReference type="GO" id="GO:0016301">
    <property type="term" value="F:kinase activity"/>
    <property type="evidence" value="ECO:0007669"/>
    <property type="project" value="UniProtKB-KW"/>
</dbReference>
<keyword evidence="6" id="KW-1133">Transmembrane helix</keyword>
<accession>A0A2T4RY71</accession>
<dbReference type="CDD" id="cd16917">
    <property type="entry name" value="HATPase_UhpB-NarQ-NarX-like"/>
    <property type="match status" value="1"/>
</dbReference>
<dbReference type="Pfam" id="PF02518">
    <property type="entry name" value="HATPase_c"/>
    <property type="match status" value="1"/>
</dbReference>
<dbReference type="RefSeq" id="WP_338133241.1">
    <property type="nucleotide sequence ID" value="NZ_PZHR01001153.1"/>
</dbReference>
<comment type="caution">
    <text evidence="10">The sequence shown here is derived from an EMBL/GenBank/DDBJ whole genome shotgun (WGS) entry which is preliminary data.</text>
</comment>
<keyword evidence="7" id="KW-0902">Two-component regulatory system</keyword>
<evidence type="ECO:0000256" key="4">
    <source>
        <dbReference type="ARBA" id="ARBA00022692"/>
    </source>
</evidence>
<dbReference type="SUPFAM" id="SSF55874">
    <property type="entry name" value="ATPase domain of HSP90 chaperone/DNA topoisomerase II/histidine kinase"/>
    <property type="match status" value="1"/>
</dbReference>
<evidence type="ECO:0000256" key="7">
    <source>
        <dbReference type="ARBA" id="ARBA00023012"/>
    </source>
</evidence>
<dbReference type="Proteomes" id="UP000240400">
    <property type="component" value="Unassembled WGS sequence"/>
</dbReference>
<dbReference type="Gene3D" id="3.30.565.10">
    <property type="entry name" value="Histidine kinase-like ATPase, C-terminal domain"/>
    <property type="match status" value="1"/>
</dbReference>
<evidence type="ECO:0000256" key="6">
    <source>
        <dbReference type="ARBA" id="ARBA00022989"/>
    </source>
</evidence>
<evidence type="ECO:0000256" key="2">
    <source>
        <dbReference type="ARBA" id="ARBA00022475"/>
    </source>
</evidence>
<evidence type="ECO:0000259" key="9">
    <source>
        <dbReference type="Pfam" id="PF02518"/>
    </source>
</evidence>
<keyword evidence="4" id="KW-0812">Transmembrane</keyword>
<keyword evidence="5 10" id="KW-0418">Kinase</keyword>
<organism evidence="10 11">
    <name type="scientific">Staphylococcus nepalensis</name>
    <dbReference type="NCBI Taxonomy" id="214473"/>
    <lineage>
        <taxon>Bacteria</taxon>
        <taxon>Bacillati</taxon>
        <taxon>Bacillota</taxon>
        <taxon>Bacilli</taxon>
        <taxon>Bacillales</taxon>
        <taxon>Staphylococcaceae</taxon>
        <taxon>Staphylococcus</taxon>
    </lineage>
</organism>
<reference evidence="10 11" key="1">
    <citation type="journal article" date="2016" name="Front. Microbiol.">
        <title>Comprehensive Phylogenetic Analysis of Bovine Non-aureus Staphylococci Species Based on Whole-Genome Sequencing.</title>
        <authorList>
            <person name="Naushad S."/>
            <person name="Barkema H.W."/>
            <person name="Luby C."/>
            <person name="Condas L.A."/>
            <person name="Nobrega D.B."/>
            <person name="Carson D.A."/>
            <person name="De Buck J."/>
        </authorList>
    </citation>
    <scope>NUCLEOTIDE SEQUENCE [LARGE SCALE GENOMIC DNA]</scope>
    <source>
        <strain evidence="10 11">SNUC 4337</strain>
    </source>
</reference>
<evidence type="ECO:0000313" key="11">
    <source>
        <dbReference type="Proteomes" id="UP000240400"/>
    </source>
</evidence>
<name>A0A2T4RY71_9STAP</name>
<comment type="subcellular location">
    <subcellularLocation>
        <location evidence="1">Cell membrane</location>
        <topology evidence="1">Multi-pass membrane protein</topology>
    </subcellularLocation>
</comment>
<proteinExistence type="predicted"/>
<gene>
    <name evidence="10" type="ORF">BUZ61_19300</name>
</gene>
<keyword evidence="3" id="KW-0808">Transferase</keyword>
<evidence type="ECO:0000256" key="3">
    <source>
        <dbReference type="ARBA" id="ARBA00022679"/>
    </source>
</evidence>
<dbReference type="GO" id="GO:0005886">
    <property type="term" value="C:plasma membrane"/>
    <property type="evidence" value="ECO:0007669"/>
    <property type="project" value="UniProtKB-SubCell"/>
</dbReference>
<evidence type="ECO:0000256" key="8">
    <source>
        <dbReference type="ARBA" id="ARBA00023136"/>
    </source>
</evidence>
<evidence type="ECO:0000313" key="10">
    <source>
        <dbReference type="EMBL" id="PTK35490.1"/>
    </source>
</evidence>
<dbReference type="AlphaFoldDB" id="A0A2T4RY71"/>
<sequence length="105" mass="11830">FEVPKGIEDHLFRITQEGISNTLRHAEGTKLTIDLFNKADYLLLRIQYAGKGFDVDEKMKKSYGLKNMRERALEIGTTLHIVSLPGAGTRIEVKAPLNKEENDGD</sequence>
<feature type="non-terminal residue" evidence="10">
    <location>
        <position position="1"/>
    </location>
</feature>
<dbReference type="InterPro" id="IPR003594">
    <property type="entry name" value="HATPase_dom"/>
</dbReference>
<evidence type="ECO:0000256" key="5">
    <source>
        <dbReference type="ARBA" id="ARBA00022777"/>
    </source>
</evidence>
<protein>
    <submittedName>
        <fullName evidence="10">Two-component sensor histidine kinase</fullName>
    </submittedName>
</protein>